<evidence type="ECO:0000313" key="1">
    <source>
        <dbReference type="EMBL" id="SHH53604.1"/>
    </source>
</evidence>
<gene>
    <name evidence="1" type="ORF">SAMN02745129_2258</name>
</gene>
<evidence type="ECO:0000313" key="2">
    <source>
        <dbReference type="Proteomes" id="UP000184268"/>
    </source>
</evidence>
<keyword evidence="2" id="KW-1185">Reference proteome</keyword>
<protein>
    <submittedName>
        <fullName evidence="1">Uncharacterized protein</fullName>
    </submittedName>
</protein>
<sequence length="67" mass="7224">MEKAKGMSREQMAELAQGVYRKGGPLRVLGISDEVQQRLVAQELPSAILGGSESPGWCHKGNKAESQ</sequence>
<name>A0A1M5TSA7_9GAMM</name>
<dbReference type="AlphaFoldDB" id="A0A1M5TSA7"/>
<dbReference type="RefSeq" id="WP_067656034.1">
    <property type="nucleotide sequence ID" value="NZ_FQXG01000003.1"/>
</dbReference>
<proteinExistence type="predicted"/>
<reference evidence="1 2" key="1">
    <citation type="submission" date="2016-11" db="EMBL/GenBank/DDBJ databases">
        <authorList>
            <person name="Jaros S."/>
            <person name="Januszkiewicz K."/>
            <person name="Wedrychowicz H."/>
        </authorList>
    </citation>
    <scope>NUCLEOTIDE SEQUENCE [LARGE SCALE GENOMIC DNA]</scope>
    <source>
        <strain evidence="1 2">DSM 16917</strain>
    </source>
</reference>
<dbReference type="Proteomes" id="UP000184268">
    <property type="component" value="Unassembled WGS sequence"/>
</dbReference>
<dbReference type="EMBL" id="FQXG01000003">
    <property type="protein sequence ID" value="SHH53604.1"/>
    <property type="molecule type" value="Genomic_DNA"/>
</dbReference>
<accession>A0A1M5TSA7</accession>
<organism evidence="1 2">
    <name type="scientific">Ferrimonas marina</name>
    <dbReference type="NCBI Taxonomy" id="299255"/>
    <lineage>
        <taxon>Bacteria</taxon>
        <taxon>Pseudomonadati</taxon>
        <taxon>Pseudomonadota</taxon>
        <taxon>Gammaproteobacteria</taxon>
        <taxon>Alteromonadales</taxon>
        <taxon>Ferrimonadaceae</taxon>
        <taxon>Ferrimonas</taxon>
    </lineage>
</organism>